<keyword evidence="3" id="KW-1185">Reference proteome</keyword>
<name>A0A5J9WQL9_9POAL</name>
<dbReference type="Proteomes" id="UP000324897">
    <property type="component" value="Chromosome 6"/>
</dbReference>
<dbReference type="Gramene" id="TVU50185">
    <property type="protein sequence ID" value="TVU50185"/>
    <property type="gene ID" value="EJB05_01547"/>
</dbReference>
<evidence type="ECO:0000256" key="1">
    <source>
        <dbReference type="SAM" id="MobiDB-lite"/>
    </source>
</evidence>
<proteinExistence type="predicted"/>
<sequence length="180" mass="19059">HRLDPVDLSASDEAPCGGALPYGCGGASSGHRPAGPLAPNAWHIITNPAGVPRPYGAISFLGLLPLLGSSSSVSDSGLSSDGWFPMAVGASRTAAAGDSRRRGSDEPPSDGDVINSLVMDLASRFHTSRIIQRRRQASSAKWTRDHMDNDALSWSLLPHEVDHVLAAEVLFHHRSEKPPL</sequence>
<feature type="non-terminal residue" evidence="2">
    <location>
        <position position="1"/>
    </location>
</feature>
<reference evidence="2 3" key="1">
    <citation type="journal article" date="2019" name="Sci. Rep.">
        <title>A high-quality genome of Eragrostis curvula grass provides insights into Poaceae evolution and supports new strategies to enhance forage quality.</title>
        <authorList>
            <person name="Carballo J."/>
            <person name="Santos B.A.C.M."/>
            <person name="Zappacosta D."/>
            <person name="Garbus I."/>
            <person name="Selva J.P."/>
            <person name="Gallo C.A."/>
            <person name="Diaz A."/>
            <person name="Albertini E."/>
            <person name="Caccamo M."/>
            <person name="Echenique V."/>
        </authorList>
    </citation>
    <scope>NUCLEOTIDE SEQUENCE [LARGE SCALE GENOMIC DNA]</scope>
    <source>
        <strain evidence="3">cv. Victoria</strain>
        <tissue evidence="2">Leaf</tissue>
    </source>
</reference>
<protein>
    <submittedName>
        <fullName evidence="2">Uncharacterized protein</fullName>
    </submittedName>
</protein>
<accession>A0A5J9WQL9</accession>
<dbReference type="AlphaFoldDB" id="A0A5J9WQL9"/>
<dbReference type="EMBL" id="RWGY01000002">
    <property type="protein sequence ID" value="TVU50185.1"/>
    <property type="molecule type" value="Genomic_DNA"/>
</dbReference>
<evidence type="ECO:0000313" key="2">
    <source>
        <dbReference type="EMBL" id="TVU50185.1"/>
    </source>
</evidence>
<feature type="region of interest" description="Disordered" evidence="1">
    <location>
        <begin position="94"/>
        <end position="113"/>
    </location>
</feature>
<comment type="caution">
    <text evidence="2">The sequence shown here is derived from an EMBL/GenBank/DDBJ whole genome shotgun (WGS) entry which is preliminary data.</text>
</comment>
<gene>
    <name evidence="2" type="ORF">EJB05_01547</name>
</gene>
<organism evidence="2 3">
    <name type="scientific">Eragrostis curvula</name>
    <name type="common">weeping love grass</name>
    <dbReference type="NCBI Taxonomy" id="38414"/>
    <lineage>
        <taxon>Eukaryota</taxon>
        <taxon>Viridiplantae</taxon>
        <taxon>Streptophyta</taxon>
        <taxon>Embryophyta</taxon>
        <taxon>Tracheophyta</taxon>
        <taxon>Spermatophyta</taxon>
        <taxon>Magnoliopsida</taxon>
        <taxon>Liliopsida</taxon>
        <taxon>Poales</taxon>
        <taxon>Poaceae</taxon>
        <taxon>PACMAD clade</taxon>
        <taxon>Chloridoideae</taxon>
        <taxon>Eragrostideae</taxon>
        <taxon>Eragrostidinae</taxon>
        <taxon>Eragrostis</taxon>
    </lineage>
</organism>
<evidence type="ECO:0000313" key="3">
    <source>
        <dbReference type="Proteomes" id="UP000324897"/>
    </source>
</evidence>